<dbReference type="InterPro" id="IPR041532">
    <property type="entry name" value="RlmI-like_PUA"/>
</dbReference>
<feature type="domain" description="S-adenosylmethionine-dependent methyltransferase" evidence="4">
    <location>
        <begin position="174"/>
        <end position="375"/>
    </location>
</feature>
<dbReference type="GO" id="GO:0008168">
    <property type="term" value="F:methyltransferase activity"/>
    <property type="evidence" value="ECO:0007669"/>
    <property type="project" value="UniProtKB-KW"/>
</dbReference>
<dbReference type="InterPro" id="IPR015947">
    <property type="entry name" value="PUA-like_sf"/>
</dbReference>
<keyword evidence="1 6" id="KW-0489">Methyltransferase</keyword>
<evidence type="ECO:0000259" key="5">
    <source>
        <dbReference type="Pfam" id="PF17785"/>
    </source>
</evidence>
<dbReference type="RefSeq" id="WP_194562537.1">
    <property type="nucleotide sequence ID" value="NZ_JADKPV010000002.1"/>
</dbReference>
<keyword evidence="3" id="KW-0949">S-adenosyl-L-methionine</keyword>
<dbReference type="Pfam" id="PF10672">
    <property type="entry name" value="Methyltrans_SAM"/>
    <property type="match status" value="1"/>
</dbReference>
<dbReference type="PANTHER" id="PTHR43042">
    <property type="entry name" value="SAM-DEPENDENT METHYLTRANSFERASE"/>
    <property type="match status" value="1"/>
</dbReference>
<proteinExistence type="predicted"/>
<keyword evidence="2" id="KW-0808">Transferase</keyword>
<dbReference type="EMBL" id="JADKPV010000002">
    <property type="protein sequence ID" value="MBF4501056.1"/>
    <property type="molecule type" value="Genomic_DNA"/>
</dbReference>
<dbReference type="Gene3D" id="2.30.130.10">
    <property type="entry name" value="PUA domain"/>
    <property type="match status" value="1"/>
</dbReference>
<dbReference type="AlphaFoldDB" id="A0A8J7KED2"/>
<dbReference type="CDD" id="cd11572">
    <property type="entry name" value="RlmI_M_like"/>
    <property type="match status" value="1"/>
</dbReference>
<evidence type="ECO:0000256" key="3">
    <source>
        <dbReference type="ARBA" id="ARBA00022691"/>
    </source>
</evidence>
<comment type="caution">
    <text evidence="6">The sequence shown here is derived from an EMBL/GenBank/DDBJ whole genome shotgun (WGS) entry which is preliminary data.</text>
</comment>
<protein>
    <submittedName>
        <fullName evidence="6">Class I SAM-dependent rRNA methyltransferase</fullName>
    </submittedName>
</protein>
<evidence type="ECO:0000256" key="2">
    <source>
        <dbReference type="ARBA" id="ARBA00022679"/>
    </source>
</evidence>
<dbReference type="InterPro" id="IPR029063">
    <property type="entry name" value="SAM-dependent_MTases_sf"/>
</dbReference>
<organism evidence="6 7">
    <name type="scientific">Savagea serpentis</name>
    <dbReference type="NCBI Taxonomy" id="2785297"/>
    <lineage>
        <taxon>Bacteria</taxon>
        <taxon>Bacillati</taxon>
        <taxon>Bacillota</taxon>
        <taxon>Bacilli</taxon>
        <taxon>Bacillales</taxon>
        <taxon>Caryophanaceae</taxon>
        <taxon>Savagea</taxon>
    </lineage>
</organism>
<dbReference type="Gene3D" id="3.40.50.150">
    <property type="entry name" value="Vaccinia Virus protein VP39"/>
    <property type="match status" value="1"/>
</dbReference>
<dbReference type="InterPro" id="IPR019614">
    <property type="entry name" value="SAM-dep_methyl-trfase"/>
</dbReference>
<dbReference type="GO" id="GO:0003723">
    <property type="term" value="F:RNA binding"/>
    <property type="evidence" value="ECO:0007669"/>
    <property type="project" value="InterPro"/>
</dbReference>
<evidence type="ECO:0000313" key="7">
    <source>
        <dbReference type="Proteomes" id="UP000622653"/>
    </source>
</evidence>
<name>A0A8J7KED2_9BACL</name>
<gene>
    <name evidence="6" type="ORF">IRY55_06730</name>
</gene>
<dbReference type="SUPFAM" id="SSF88697">
    <property type="entry name" value="PUA domain-like"/>
    <property type="match status" value="1"/>
</dbReference>
<evidence type="ECO:0000313" key="6">
    <source>
        <dbReference type="EMBL" id="MBF4501056.1"/>
    </source>
</evidence>
<dbReference type="SUPFAM" id="SSF53335">
    <property type="entry name" value="S-adenosyl-L-methionine-dependent methyltransferases"/>
    <property type="match status" value="1"/>
</dbReference>
<accession>A0A8J7KED2</accession>
<feature type="domain" description="RlmI-like PUA" evidence="5">
    <location>
        <begin position="6"/>
        <end position="68"/>
    </location>
</feature>
<dbReference type="InterPro" id="IPR036974">
    <property type="entry name" value="PUA_sf"/>
</dbReference>
<dbReference type="Gene3D" id="3.30.750.80">
    <property type="entry name" value="RNA methyltransferase domain (HRMD) like"/>
    <property type="match status" value="1"/>
</dbReference>
<dbReference type="Proteomes" id="UP000622653">
    <property type="component" value="Unassembled WGS sequence"/>
</dbReference>
<reference evidence="6" key="1">
    <citation type="submission" date="2020-11" db="EMBL/GenBank/DDBJ databases">
        <title>Multidrug resistant novel bacterium Savagea serpentis sp. nov., isolated from the scats of a vine snake (Ahaetulla nasuta).</title>
        <authorList>
            <person name="Venkata Ramana V."/>
            <person name="Vikas Patil S."/>
            <person name="Yogita Lugani V."/>
        </authorList>
    </citation>
    <scope>NUCLEOTIDE SEQUENCE</scope>
    <source>
        <strain evidence="6">SN6</strain>
    </source>
</reference>
<sequence>MTNQQVRLRMSEEKRFQKGYPLILQDYIERLPELQEGELFDLVGAQGTYYGTAYYGVQNKGIGWIVSKDPVTQLDRAYFMKLLKKSYQLRQDLHDDPNTNAYRIMNGEGDHFGGLTIDLYNDQLLLQWYSEGAYSFRRVIYDVLMKVVQPRSVYEKKRFDRGGEYIEQDDFVMGETTTFPQMVKQDGIQYAIDLNDGPMTGVFLDQREVRRYLRDELAEGQTVLNTFSYTGAFSVAAMLGGAKSTTSVDLAKRSEAKTIEQMSINGIDFEAQEIRVMDVFNYFNYAERHQLKWDVVVLDPPSFARSKKMSFSTSKDYDMLIERAANVTARKGTIIASTNTASLDMKKFKKMVEEGMRKAGRNYKIVEEFHLPSDFRTPRSFREFDYLKVLILQLKN</sequence>
<keyword evidence="7" id="KW-1185">Reference proteome</keyword>
<dbReference type="Pfam" id="PF17785">
    <property type="entry name" value="PUA_3"/>
    <property type="match status" value="1"/>
</dbReference>
<evidence type="ECO:0000256" key="1">
    <source>
        <dbReference type="ARBA" id="ARBA00022603"/>
    </source>
</evidence>
<evidence type="ECO:0000259" key="4">
    <source>
        <dbReference type="Pfam" id="PF10672"/>
    </source>
</evidence>
<dbReference type="PANTHER" id="PTHR43042:SF3">
    <property type="entry name" value="RIBOSOMAL RNA LARGE SUBUNIT METHYLTRANSFERASE YWBD-RELATED"/>
    <property type="match status" value="1"/>
</dbReference>
<dbReference type="GO" id="GO:0032259">
    <property type="term" value="P:methylation"/>
    <property type="evidence" value="ECO:0007669"/>
    <property type="project" value="UniProtKB-KW"/>
</dbReference>